<dbReference type="Proteomes" id="UP000775213">
    <property type="component" value="Unassembled WGS sequence"/>
</dbReference>
<comment type="caution">
    <text evidence="1">The sequence shown here is derived from an EMBL/GenBank/DDBJ whole genome shotgun (WGS) entry which is preliminary data.</text>
</comment>
<protein>
    <submittedName>
        <fullName evidence="1">Uncharacterized protein</fullName>
    </submittedName>
</protein>
<reference evidence="1 2" key="1">
    <citation type="journal article" date="2021" name="Hortic Res">
        <title>Chromosome-scale assembly of the Dendrobium chrysotoxum genome enhances the understanding of orchid evolution.</title>
        <authorList>
            <person name="Zhang Y."/>
            <person name="Zhang G.Q."/>
            <person name="Zhang D."/>
            <person name="Liu X.D."/>
            <person name="Xu X.Y."/>
            <person name="Sun W.H."/>
            <person name="Yu X."/>
            <person name="Zhu X."/>
            <person name="Wang Z.W."/>
            <person name="Zhao X."/>
            <person name="Zhong W.Y."/>
            <person name="Chen H."/>
            <person name="Yin W.L."/>
            <person name="Huang T."/>
            <person name="Niu S.C."/>
            <person name="Liu Z.J."/>
        </authorList>
    </citation>
    <scope>NUCLEOTIDE SEQUENCE [LARGE SCALE GENOMIC DNA]</scope>
    <source>
        <strain evidence="1">Lindl</strain>
    </source>
</reference>
<name>A0AAV7H973_DENCH</name>
<organism evidence="1 2">
    <name type="scientific">Dendrobium chrysotoxum</name>
    <name type="common">Orchid</name>
    <dbReference type="NCBI Taxonomy" id="161865"/>
    <lineage>
        <taxon>Eukaryota</taxon>
        <taxon>Viridiplantae</taxon>
        <taxon>Streptophyta</taxon>
        <taxon>Embryophyta</taxon>
        <taxon>Tracheophyta</taxon>
        <taxon>Spermatophyta</taxon>
        <taxon>Magnoliopsida</taxon>
        <taxon>Liliopsida</taxon>
        <taxon>Asparagales</taxon>
        <taxon>Orchidaceae</taxon>
        <taxon>Epidendroideae</taxon>
        <taxon>Malaxideae</taxon>
        <taxon>Dendrobiinae</taxon>
        <taxon>Dendrobium</taxon>
    </lineage>
</organism>
<evidence type="ECO:0000313" key="2">
    <source>
        <dbReference type="Proteomes" id="UP000775213"/>
    </source>
</evidence>
<keyword evidence="2" id="KW-1185">Reference proteome</keyword>
<sequence length="77" mass="8691">MEHPQQTSKYAVAHDSNLHLFIGSPSYIDPDIMELQSSSLSISLSTTQKRKRSQVYASRLSLYLLPWASHNLIDLSS</sequence>
<dbReference type="AlphaFoldDB" id="A0AAV7H973"/>
<evidence type="ECO:0000313" key="1">
    <source>
        <dbReference type="EMBL" id="KAH0464548.1"/>
    </source>
</evidence>
<dbReference type="EMBL" id="JAGFBR010000007">
    <property type="protein sequence ID" value="KAH0464548.1"/>
    <property type="molecule type" value="Genomic_DNA"/>
</dbReference>
<gene>
    <name evidence="1" type="ORF">IEQ34_007334</name>
</gene>
<proteinExistence type="predicted"/>
<accession>A0AAV7H973</accession>